<dbReference type="Gene3D" id="1.20.1260.10">
    <property type="match status" value="1"/>
</dbReference>
<gene>
    <name evidence="1" type="ORF">FWJ32_02550</name>
</gene>
<sequence length="166" mass="19415">MEKELNVIKFAMSMELEGESFYSNYSKSVKNPGAKDLFEQLTKMEEAHYKYLKAQYDNLSNGKQVDKPVSDFESPELFNKRMEQQGTASSSFETSTSDITLLRMAYLIENDFMDFYKKAAENVDDAGVKNLFLSLAEWEKGHREALEKQYKEIFESNWYNMGFYPF</sequence>
<name>A0A5D8QF66_9THEO</name>
<dbReference type="SUPFAM" id="SSF47240">
    <property type="entry name" value="Ferritin-like"/>
    <property type="match status" value="1"/>
</dbReference>
<organism evidence="1 2">
    <name type="scientific">Calorimonas adulescens</name>
    <dbReference type="NCBI Taxonomy" id="2606906"/>
    <lineage>
        <taxon>Bacteria</taxon>
        <taxon>Bacillati</taxon>
        <taxon>Bacillota</taxon>
        <taxon>Clostridia</taxon>
        <taxon>Thermoanaerobacterales</taxon>
        <taxon>Thermoanaerobacteraceae</taxon>
        <taxon>Calorimonas</taxon>
    </lineage>
</organism>
<evidence type="ECO:0000313" key="2">
    <source>
        <dbReference type="Proteomes" id="UP000322976"/>
    </source>
</evidence>
<dbReference type="PANTHER" id="PTHR33531">
    <property type="entry name" value="RUBRERYTHRIN SUBFAMILY"/>
    <property type="match status" value="1"/>
</dbReference>
<dbReference type="Pfam" id="PF13668">
    <property type="entry name" value="Ferritin_2"/>
    <property type="match status" value="1"/>
</dbReference>
<dbReference type="RefSeq" id="WP_149544406.1">
    <property type="nucleotide sequence ID" value="NZ_VTPS01000002.1"/>
</dbReference>
<protein>
    <submittedName>
        <fullName evidence="1">Ferritin family protein</fullName>
    </submittedName>
</protein>
<reference evidence="1 2" key="1">
    <citation type="submission" date="2019-08" db="EMBL/GenBank/DDBJ databases">
        <title>Calorimonas adulescens gen. nov., sp. nov., an anaerobic thermophilic bacterium from Sakhalin hot spring.</title>
        <authorList>
            <person name="Khomyakova M.A."/>
            <person name="Merkel A.Y."/>
            <person name="Novikov A."/>
            <person name="Bonch-Osmolovskaya E.A."/>
            <person name="Slobodkin A.I."/>
        </authorList>
    </citation>
    <scope>NUCLEOTIDE SEQUENCE [LARGE SCALE GENOMIC DNA]</scope>
    <source>
        <strain evidence="1 2">A05MB</strain>
    </source>
</reference>
<proteinExistence type="predicted"/>
<dbReference type="CDD" id="cd01045">
    <property type="entry name" value="Ferritin_like_AB"/>
    <property type="match status" value="1"/>
</dbReference>
<accession>A0A5D8QF66</accession>
<dbReference type="PANTHER" id="PTHR33531:SF7">
    <property type="entry name" value="HYPOTHETICAL MEMBRANE PROTEIN, CONSERVED"/>
    <property type="match status" value="1"/>
</dbReference>
<dbReference type="EMBL" id="VTPS01000002">
    <property type="protein sequence ID" value="TZE83215.1"/>
    <property type="molecule type" value="Genomic_DNA"/>
</dbReference>
<dbReference type="Proteomes" id="UP000322976">
    <property type="component" value="Unassembled WGS sequence"/>
</dbReference>
<dbReference type="InterPro" id="IPR012347">
    <property type="entry name" value="Ferritin-like"/>
</dbReference>
<keyword evidence="2" id="KW-1185">Reference proteome</keyword>
<evidence type="ECO:0000313" key="1">
    <source>
        <dbReference type="EMBL" id="TZE83215.1"/>
    </source>
</evidence>
<dbReference type="AlphaFoldDB" id="A0A5D8QF66"/>
<dbReference type="InterPro" id="IPR009078">
    <property type="entry name" value="Ferritin-like_SF"/>
</dbReference>
<comment type="caution">
    <text evidence="1">The sequence shown here is derived from an EMBL/GenBank/DDBJ whole genome shotgun (WGS) entry which is preliminary data.</text>
</comment>